<dbReference type="SUPFAM" id="SSF55112">
    <property type="entry name" value="Formylmethanofuran:tetrahydromethanopterin formyltransferase"/>
    <property type="match status" value="2"/>
</dbReference>
<feature type="domain" description="Formylmethanofuran: tetrahydromethanopterin formyltransferase Ftr C-terminal" evidence="5">
    <location>
        <begin position="147"/>
        <end position="294"/>
    </location>
</feature>
<dbReference type="EMBL" id="JARFPK010000049">
    <property type="protein sequence ID" value="MDF0591597.1"/>
    <property type="molecule type" value="Genomic_DNA"/>
</dbReference>
<dbReference type="InterPro" id="IPR022667">
    <property type="entry name" value="ForMFR_H4MPT_ForTrfase_N"/>
</dbReference>
<keyword evidence="3 6" id="KW-0012">Acyltransferase</keyword>
<evidence type="ECO:0000259" key="4">
    <source>
        <dbReference type="Pfam" id="PF01913"/>
    </source>
</evidence>
<reference evidence="6 7" key="1">
    <citation type="submission" date="2023-03" db="EMBL/GenBank/DDBJ databases">
        <title>WGS of Methanotrichaceae archaeon Mx.</title>
        <authorList>
            <person name="Sorokin D.Y."/>
            <person name="Merkel A.Y."/>
        </authorList>
    </citation>
    <scope>NUCLEOTIDE SEQUENCE [LARGE SCALE GENOMIC DNA]</scope>
    <source>
        <strain evidence="6 7">Mx</strain>
    </source>
</reference>
<comment type="caution">
    <text evidence="6">The sequence shown here is derived from an EMBL/GenBank/DDBJ whole genome shotgun (WGS) entry which is preliminary data.</text>
</comment>
<evidence type="ECO:0000259" key="5">
    <source>
        <dbReference type="Pfam" id="PF02741"/>
    </source>
</evidence>
<keyword evidence="7" id="KW-1185">Reference proteome</keyword>
<keyword evidence="3" id="KW-0484">Methanogenesis</keyword>
<proteinExistence type="inferred from homology"/>
<organism evidence="6 7">
    <name type="scientific">Candidatus Methanocrinis natronophilus</name>
    <dbReference type="NCBI Taxonomy" id="3033396"/>
    <lineage>
        <taxon>Archaea</taxon>
        <taxon>Methanobacteriati</taxon>
        <taxon>Methanobacteriota</taxon>
        <taxon>Stenosarchaea group</taxon>
        <taxon>Methanomicrobia</taxon>
        <taxon>Methanotrichales</taxon>
        <taxon>Methanotrichaceae</taxon>
        <taxon>Methanocrinis</taxon>
    </lineage>
</organism>
<evidence type="ECO:0000313" key="6">
    <source>
        <dbReference type="EMBL" id="MDF0591597.1"/>
    </source>
</evidence>
<comment type="similarity">
    <text evidence="1 3">Belongs to the FTR family.</text>
</comment>
<comment type="subunit">
    <text evidence="3">Homotetramer.</text>
</comment>
<keyword evidence="2 3" id="KW-0808">Transferase</keyword>
<sequence length="296" mass="31472">MEINGVEIEDTFAEGFPIKVARVLITAITERWAMEAAREATGFGTSVIMCPAEAGIERMALRSETPDGRPGVFIQICNMGYKNLENSLLSRIGQCVLTAPTTAVFNGIPEAEKQFDTGAKLKFFGDGFQKEASYCDRGVCIIPVMSGDFVVEEKIGAVDGIAGGNFFIMAENQASALMAAEAAVDAIREEEGTITPFPGGVVASGSKVGSRYKFLKASTNVRFCPTLRDEGVCTLPPEIGASYEVVINGVSREAIERSMRSGIKAACTVPGVVKISAANFEGKLGPHLFGLHEILG</sequence>
<evidence type="ECO:0000256" key="2">
    <source>
        <dbReference type="ARBA" id="ARBA00022679"/>
    </source>
</evidence>
<dbReference type="NCBIfam" id="NF002554">
    <property type="entry name" value="PRK02114.1"/>
    <property type="match status" value="1"/>
</dbReference>
<name>A0ABT5XAK1_9EURY</name>
<evidence type="ECO:0000313" key="7">
    <source>
        <dbReference type="Proteomes" id="UP001220010"/>
    </source>
</evidence>
<dbReference type="Pfam" id="PF01913">
    <property type="entry name" value="FTR"/>
    <property type="match status" value="1"/>
</dbReference>
<dbReference type="Proteomes" id="UP001220010">
    <property type="component" value="Unassembled WGS sequence"/>
</dbReference>
<dbReference type="InterPro" id="IPR014053">
    <property type="entry name" value="ForMFR_H4MPT_ForTrfase"/>
</dbReference>
<accession>A0ABT5XAK1</accession>
<dbReference type="InterPro" id="IPR023447">
    <property type="entry name" value="ForMFR_H4MPT_ForTrfase_fd-like"/>
</dbReference>
<dbReference type="EC" id="2.3.1.101" evidence="3"/>
<gene>
    <name evidence="6" type="primary">fhcD</name>
    <name evidence="3" type="synonym">ftr</name>
    <name evidence="6" type="ORF">P0O15_10550</name>
</gene>
<dbReference type="InterPro" id="IPR002770">
    <property type="entry name" value="ForMFR_H4MPT_ForTrfase_C"/>
</dbReference>
<protein>
    <recommendedName>
        <fullName evidence="3">Formylmethanofuran--tetrahydromethanopterin formyltransferase</fullName>
        <shortName evidence="3">Ftr</shortName>
        <ecNumber evidence="3">2.3.1.101</ecNumber>
    </recommendedName>
    <alternativeName>
        <fullName evidence="3">H4MPT formyltransferase</fullName>
    </alternativeName>
</protein>
<dbReference type="Gene3D" id="3.30.70.520">
    <property type="match status" value="2"/>
</dbReference>
<evidence type="ECO:0000256" key="3">
    <source>
        <dbReference type="HAMAP-Rule" id="MF_00579"/>
    </source>
</evidence>
<keyword evidence="3" id="KW-0554">One-carbon metabolism</keyword>
<dbReference type="PIRSF" id="PIRSF006414">
    <property type="entry name" value="Ftr_formyl_trnsf"/>
    <property type="match status" value="1"/>
</dbReference>
<evidence type="ECO:0000256" key="1">
    <source>
        <dbReference type="ARBA" id="ARBA00006770"/>
    </source>
</evidence>
<comment type="function">
    <text evidence="3">Catalyzes the reversible transfer of a formyl group from formylmethanofuran (formyl-MFR) to tetrahydromethanopterin (H(4)MPT) to produce 5-formyl tetrahydromethanopterin (5-formyl-H(4)MPT) and methanofuran (MFR).</text>
</comment>
<dbReference type="GO" id="GO:0030270">
    <property type="term" value="F:formylmethanofuran-tetrahydromethanopterin N-formyltransferase activity"/>
    <property type="evidence" value="ECO:0007669"/>
    <property type="project" value="UniProtKB-EC"/>
</dbReference>
<dbReference type="HAMAP" id="MF_00579">
    <property type="entry name" value="FTR"/>
    <property type="match status" value="1"/>
</dbReference>
<comment type="pathway">
    <text evidence="3">One-carbon metabolism; methanogenesis from CO(2); 5,10-methenyl-5,6,7,8-tetrahydromethanopterin from CO(2): step 2/3.</text>
</comment>
<keyword evidence="3" id="KW-0963">Cytoplasm</keyword>
<dbReference type="Pfam" id="PF02741">
    <property type="entry name" value="FTR_C"/>
    <property type="match status" value="1"/>
</dbReference>
<dbReference type="NCBIfam" id="TIGR03119">
    <property type="entry name" value="one_C_fhcD"/>
    <property type="match status" value="1"/>
</dbReference>
<dbReference type="RefSeq" id="WP_316967325.1">
    <property type="nucleotide sequence ID" value="NZ_JARFPK010000049.1"/>
</dbReference>
<comment type="catalytic activity">
    <reaction evidence="3">
        <text>N-formylmethanofuran + 5,6,7,8-tetrahydromethanopterin + H(+) = N(5)-formyl-5,6,7,8-tetrahydromethanopterin + methanofuran</text>
        <dbReference type="Rhea" id="RHEA:18061"/>
        <dbReference type="ChEBI" id="CHEBI:15378"/>
        <dbReference type="ChEBI" id="CHEBI:57727"/>
        <dbReference type="ChEBI" id="CHEBI:58018"/>
        <dbReference type="ChEBI" id="CHEBI:58103"/>
        <dbReference type="ChEBI" id="CHEBI:58151"/>
        <dbReference type="EC" id="2.3.1.101"/>
    </reaction>
</comment>
<feature type="domain" description="Formylmethanofuran: tetrahydromethanopterin formyltransferase Ftr N-terminal" evidence="4">
    <location>
        <begin position="1"/>
        <end position="144"/>
    </location>
</feature>
<comment type="subcellular location">
    <subcellularLocation>
        <location evidence="3">Cytoplasm</location>
    </subcellularLocation>
</comment>